<proteinExistence type="predicted"/>
<evidence type="ECO:0000256" key="1">
    <source>
        <dbReference type="ARBA" id="ARBA00022679"/>
    </source>
</evidence>
<dbReference type="InterPro" id="IPR016181">
    <property type="entry name" value="Acyl_CoA_acyltransferase"/>
</dbReference>
<sequence length="158" mass="18077">MTPQIRPMRRADIQRVYEIECACFRTPWSRLSLLSELRNRAAVYLVAEAEGRVMGYGGMWVVLDEAHVTNIAVMEQARRQGFARALLLGLMERALERGATRMTLEVRERNLPAQALYAGLGFYQNGFRPRYYPDTGEGAQLLWNDDIEKTVASSREMC</sequence>
<dbReference type="Proteomes" id="UP000824128">
    <property type="component" value="Unassembled WGS sequence"/>
</dbReference>
<feature type="domain" description="N-acetyltransferase" evidence="3">
    <location>
        <begin position="3"/>
        <end position="148"/>
    </location>
</feature>
<keyword evidence="4" id="KW-0687">Ribonucleoprotein</keyword>
<comment type="caution">
    <text evidence="4">The sequence shown here is derived from an EMBL/GenBank/DDBJ whole genome shotgun (WGS) entry which is preliminary data.</text>
</comment>
<dbReference type="PANTHER" id="PTHR43877">
    <property type="entry name" value="AMINOALKYLPHOSPHONATE N-ACETYLTRANSFERASE-RELATED-RELATED"/>
    <property type="match status" value="1"/>
</dbReference>
<dbReference type="InterPro" id="IPR000182">
    <property type="entry name" value="GNAT_dom"/>
</dbReference>
<gene>
    <name evidence="4" type="primary">rimI</name>
    <name evidence="4" type="ORF">IAD24_07270</name>
</gene>
<dbReference type="CDD" id="cd04301">
    <property type="entry name" value="NAT_SF"/>
    <property type="match status" value="1"/>
</dbReference>
<dbReference type="SUPFAM" id="SSF55729">
    <property type="entry name" value="Acyl-CoA N-acyltransferases (Nat)"/>
    <property type="match status" value="1"/>
</dbReference>
<keyword evidence="1" id="KW-0808">Transferase</keyword>
<dbReference type="Gene3D" id="3.40.630.30">
    <property type="match status" value="1"/>
</dbReference>
<reference evidence="4" key="2">
    <citation type="journal article" date="2021" name="PeerJ">
        <title>Extensive microbial diversity within the chicken gut microbiome revealed by metagenomics and culture.</title>
        <authorList>
            <person name="Gilroy R."/>
            <person name="Ravi A."/>
            <person name="Getino M."/>
            <person name="Pursley I."/>
            <person name="Horton D.L."/>
            <person name="Alikhan N.F."/>
            <person name="Baker D."/>
            <person name="Gharbi K."/>
            <person name="Hall N."/>
            <person name="Watson M."/>
            <person name="Adriaenssens E.M."/>
            <person name="Foster-Nyarko E."/>
            <person name="Jarju S."/>
            <person name="Secka A."/>
            <person name="Antonio M."/>
            <person name="Oren A."/>
            <person name="Chaudhuri R.R."/>
            <person name="La Ragione R."/>
            <person name="Hildebrand F."/>
            <person name="Pallen M.J."/>
        </authorList>
    </citation>
    <scope>NUCLEOTIDE SEQUENCE</scope>
    <source>
        <strain evidence="4">ChiGjej2B2-16831</strain>
    </source>
</reference>
<reference evidence="4" key="1">
    <citation type="submission" date="2020-10" db="EMBL/GenBank/DDBJ databases">
        <authorList>
            <person name="Gilroy R."/>
        </authorList>
    </citation>
    <scope>NUCLEOTIDE SEQUENCE</scope>
    <source>
        <strain evidence="4">ChiGjej2B2-16831</strain>
    </source>
</reference>
<keyword evidence="4" id="KW-0689">Ribosomal protein</keyword>
<accession>A0A9D1N4D1</accession>
<dbReference type="EMBL" id="DVNZ01000229">
    <property type="protein sequence ID" value="HIU94937.1"/>
    <property type="molecule type" value="Genomic_DNA"/>
</dbReference>
<dbReference type="InterPro" id="IPR050832">
    <property type="entry name" value="Bact_Acetyltransf"/>
</dbReference>
<dbReference type="InterPro" id="IPR006464">
    <property type="entry name" value="AcTrfase_RimI/Ard1"/>
</dbReference>
<dbReference type="PROSITE" id="PS51186">
    <property type="entry name" value="GNAT"/>
    <property type="match status" value="1"/>
</dbReference>
<dbReference type="GO" id="GO:0008080">
    <property type="term" value="F:N-acetyltransferase activity"/>
    <property type="evidence" value="ECO:0007669"/>
    <property type="project" value="InterPro"/>
</dbReference>
<protein>
    <submittedName>
        <fullName evidence="4">Ribosomal protein S18-alanine N-acetyltransferase</fullName>
    </submittedName>
</protein>
<dbReference type="Pfam" id="PF00583">
    <property type="entry name" value="Acetyltransf_1"/>
    <property type="match status" value="1"/>
</dbReference>
<keyword evidence="2" id="KW-0012">Acyltransferase</keyword>
<evidence type="ECO:0000256" key="2">
    <source>
        <dbReference type="ARBA" id="ARBA00023315"/>
    </source>
</evidence>
<dbReference type="NCBIfam" id="TIGR01575">
    <property type="entry name" value="rimI"/>
    <property type="match status" value="1"/>
</dbReference>
<evidence type="ECO:0000313" key="5">
    <source>
        <dbReference type="Proteomes" id="UP000824128"/>
    </source>
</evidence>
<dbReference type="GO" id="GO:0005840">
    <property type="term" value="C:ribosome"/>
    <property type="evidence" value="ECO:0007669"/>
    <property type="project" value="UniProtKB-KW"/>
</dbReference>
<name>A0A9D1N4D1_9FIRM</name>
<evidence type="ECO:0000313" key="4">
    <source>
        <dbReference type="EMBL" id="HIU94937.1"/>
    </source>
</evidence>
<dbReference type="AlphaFoldDB" id="A0A9D1N4D1"/>
<evidence type="ECO:0000259" key="3">
    <source>
        <dbReference type="PROSITE" id="PS51186"/>
    </source>
</evidence>
<organism evidence="4 5">
    <name type="scientific">Candidatus Aphodomorpha intestinavium</name>
    <dbReference type="NCBI Taxonomy" id="2840672"/>
    <lineage>
        <taxon>Bacteria</taxon>
        <taxon>Bacillati</taxon>
        <taxon>Bacillota</taxon>
        <taxon>Clostridia</taxon>
        <taxon>Eubacteriales</taxon>
        <taxon>Candidatus Aphodomorpha</taxon>
    </lineage>
</organism>